<reference evidence="2 3" key="1">
    <citation type="submission" date="2024-07" db="EMBL/GenBank/DDBJ databases">
        <title>Section-level genome sequencing and comparative genomics of Aspergillus sections Usti and Cavernicolus.</title>
        <authorList>
            <consortium name="Lawrence Berkeley National Laboratory"/>
            <person name="Nybo J.L."/>
            <person name="Vesth T.C."/>
            <person name="Theobald S."/>
            <person name="Frisvad J.C."/>
            <person name="Larsen T.O."/>
            <person name="Kjaerboelling I."/>
            <person name="Rothschild-Mancinelli K."/>
            <person name="Lyhne E.K."/>
            <person name="Kogle M.E."/>
            <person name="Barry K."/>
            <person name="Clum A."/>
            <person name="Na H."/>
            <person name="Ledsgaard L."/>
            <person name="Lin J."/>
            <person name="Lipzen A."/>
            <person name="Kuo A."/>
            <person name="Riley R."/>
            <person name="Mondo S."/>
            <person name="LaButti K."/>
            <person name="Haridas S."/>
            <person name="Pangalinan J."/>
            <person name="Salamov A.A."/>
            <person name="Simmons B.A."/>
            <person name="Magnuson J.K."/>
            <person name="Chen J."/>
            <person name="Drula E."/>
            <person name="Henrissat B."/>
            <person name="Wiebenga A."/>
            <person name="Lubbers R.J."/>
            <person name="Gomes A.C."/>
            <person name="Macurrencykelacurrency M.R."/>
            <person name="Stajich J."/>
            <person name="Grigoriev I.V."/>
            <person name="Mortensen U.H."/>
            <person name="De vries R.P."/>
            <person name="Baker S.E."/>
            <person name="Andersen M.R."/>
        </authorList>
    </citation>
    <scope>NUCLEOTIDE SEQUENCE [LARGE SCALE GENOMIC DNA]</scope>
    <source>
        <strain evidence="2 3">CBS 756.74</strain>
    </source>
</reference>
<dbReference type="GeneID" id="98158529"/>
<proteinExistence type="predicted"/>
<dbReference type="PANTHER" id="PTHR32487:SF8">
    <property type="entry name" value="NAD-DEPENDENT EPIMERASE_DEHYDRATASE DOMAIN-CONTAINING PROTEIN"/>
    <property type="match status" value="1"/>
</dbReference>
<dbReference type="Proteomes" id="UP001610444">
    <property type="component" value="Unassembled WGS sequence"/>
</dbReference>
<evidence type="ECO:0000313" key="3">
    <source>
        <dbReference type="Proteomes" id="UP001610444"/>
    </source>
</evidence>
<protein>
    <recommendedName>
        <fullName evidence="1">PRISE-like Rossmann-fold domain-containing protein</fullName>
    </recommendedName>
</protein>
<dbReference type="InterPro" id="IPR055222">
    <property type="entry name" value="PRISE-like_Rossmann-fold"/>
</dbReference>
<evidence type="ECO:0000313" key="2">
    <source>
        <dbReference type="EMBL" id="KAL2842981.1"/>
    </source>
</evidence>
<name>A0ABR4JT26_9EURO</name>
<organism evidence="2 3">
    <name type="scientific">Aspergillus pseudodeflectus</name>
    <dbReference type="NCBI Taxonomy" id="176178"/>
    <lineage>
        <taxon>Eukaryota</taxon>
        <taxon>Fungi</taxon>
        <taxon>Dikarya</taxon>
        <taxon>Ascomycota</taxon>
        <taxon>Pezizomycotina</taxon>
        <taxon>Eurotiomycetes</taxon>
        <taxon>Eurotiomycetidae</taxon>
        <taxon>Eurotiales</taxon>
        <taxon>Aspergillaceae</taxon>
        <taxon>Aspergillus</taxon>
        <taxon>Aspergillus subgen. Nidulantes</taxon>
    </lineage>
</organism>
<dbReference type="InterPro" id="IPR036291">
    <property type="entry name" value="NAD(P)-bd_dom_sf"/>
</dbReference>
<accession>A0ABR4JT26</accession>
<dbReference type="Gene3D" id="3.40.50.720">
    <property type="entry name" value="NAD(P)-binding Rossmann-like Domain"/>
    <property type="match status" value="1"/>
</dbReference>
<feature type="domain" description="PRISE-like Rossmann-fold" evidence="1">
    <location>
        <begin position="9"/>
        <end position="394"/>
    </location>
</feature>
<keyword evidence="3" id="KW-1185">Reference proteome</keyword>
<sequence>MVDKSNKVALVLGATGISGWALAKNALSYPSRSTFQRVIGLMHRPRTVEETGLPNDPRLELYSGVDLRGDLNHVVAKLKEKIPRVEQVTHVYYLAYITQQTCNGDMLQFRDANVAMTYTAVHACDRLCPNMEFFVLQTGTNAYGVACFDYLSQTQLQVPLRESNPRVPRPWSDTLFYYAQADLIKEANKGKAWKWCEVRPDQIVGHAPAQVSVPYVAPMALYLALYRYINGPGARVQFPGTVRNYHHTYTDVRPDTMARAELYLSLVKSDESHGEAFNIADTDTPGPWSAKWPSICRYFGLEASETVDDEWTNIDGWWYANQAAYERMCAEYGLQKQVVSPTAWSLMKMGHTLIDQNRELCLDKIRGLGFTEDHLVGSSYFQVFEDFERMKIIPPRVVWASPRCRDVLHQC</sequence>
<dbReference type="SUPFAM" id="SSF51735">
    <property type="entry name" value="NAD(P)-binding Rossmann-fold domains"/>
    <property type="match status" value="1"/>
</dbReference>
<comment type="caution">
    <text evidence="2">The sequence shown here is derived from an EMBL/GenBank/DDBJ whole genome shotgun (WGS) entry which is preliminary data.</text>
</comment>
<dbReference type="Pfam" id="PF22917">
    <property type="entry name" value="PRISE"/>
    <property type="match status" value="1"/>
</dbReference>
<dbReference type="EMBL" id="JBFXLR010000048">
    <property type="protein sequence ID" value="KAL2842981.1"/>
    <property type="molecule type" value="Genomic_DNA"/>
</dbReference>
<dbReference type="RefSeq" id="XP_070895348.1">
    <property type="nucleotide sequence ID" value="XM_071043365.1"/>
</dbReference>
<dbReference type="PANTHER" id="PTHR32487">
    <property type="entry name" value="3-OXO-DELTA(4,5)-STEROID 5-BETA-REDUCTASE"/>
    <property type="match status" value="1"/>
</dbReference>
<gene>
    <name evidence="2" type="ORF">BJX68DRAFT_257548</name>
</gene>
<evidence type="ECO:0000259" key="1">
    <source>
        <dbReference type="Pfam" id="PF22917"/>
    </source>
</evidence>